<comment type="caution">
    <text evidence="2">The sequence shown here is derived from an EMBL/GenBank/DDBJ whole genome shotgun (WGS) entry which is preliminary data.</text>
</comment>
<organism evidence="2 3">
    <name type="scientific">Pseudomarimonas salicorniae</name>
    <dbReference type="NCBI Taxonomy" id="2933270"/>
    <lineage>
        <taxon>Bacteria</taxon>
        <taxon>Pseudomonadati</taxon>
        <taxon>Pseudomonadota</taxon>
        <taxon>Gammaproteobacteria</taxon>
        <taxon>Lysobacterales</taxon>
        <taxon>Lysobacteraceae</taxon>
        <taxon>Pseudomarimonas</taxon>
    </lineage>
</organism>
<sequence length="125" mass="12946">MSTEADIKVMREAAAAEADAATALLELLGRDLALGASGVLRCLLWTLLSIFVAGVSLLLLVASAVALGLWLGLAWPWALLSGALAGALVAAGCARLARERLHEADLSATRRQLRALLASFAGEKP</sequence>
<dbReference type="Proteomes" id="UP001431449">
    <property type="component" value="Unassembled WGS sequence"/>
</dbReference>
<evidence type="ECO:0000256" key="1">
    <source>
        <dbReference type="SAM" id="Phobius"/>
    </source>
</evidence>
<keyword evidence="1" id="KW-0812">Transmembrane</keyword>
<keyword evidence="3" id="KW-1185">Reference proteome</keyword>
<name>A0ABT0GGU5_9GAMM</name>
<evidence type="ECO:0000313" key="3">
    <source>
        <dbReference type="Proteomes" id="UP001431449"/>
    </source>
</evidence>
<gene>
    <name evidence="2" type="ORF">M0G41_06150</name>
</gene>
<reference evidence="2" key="1">
    <citation type="submission" date="2022-04" db="EMBL/GenBank/DDBJ databases">
        <title>Lysobacter sp. CAU 1642 isolated from sea sand.</title>
        <authorList>
            <person name="Kim W."/>
        </authorList>
    </citation>
    <scope>NUCLEOTIDE SEQUENCE</scope>
    <source>
        <strain evidence="2">CAU 1642</strain>
    </source>
</reference>
<feature type="transmembrane region" description="Helical" evidence="1">
    <location>
        <begin position="42"/>
        <end position="71"/>
    </location>
</feature>
<dbReference type="RefSeq" id="WP_248206539.1">
    <property type="nucleotide sequence ID" value="NZ_JALNMH010000004.1"/>
</dbReference>
<feature type="transmembrane region" description="Helical" evidence="1">
    <location>
        <begin position="77"/>
        <end position="97"/>
    </location>
</feature>
<keyword evidence="1" id="KW-0472">Membrane</keyword>
<accession>A0ABT0GGU5</accession>
<dbReference type="EMBL" id="JALNMH010000004">
    <property type="protein sequence ID" value="MCK7593250.1"/>
    <property type="molecule type" value="Genomic_DNA"/>
</dbReference>
<proteinExistence type="predicted"/>
<protein>
    <recommendedName>
        <fullName evidence="4">Holin-X, holin superfamily III</fullName>
    </recommendedName>
</protein>
<evidence type="ECO:0000313" key="2">
    <source>
        <dbReference type="EMBL" id="MCK7593250.1"/>
    </source>
</evidence>
<keyword evidence="1" id="KW-1133">Transmembrane helix</keyword>
<evidence type="ECO:0008006" key="4">
    <source>
        <dbReference type="Google" id="ProtNLM"/>
    </source>
</evidence>